<feature type="transmembrane region" description="Helical" evidence="9">
    <location>
        <begin position="48"/>
        <end position="74"/>
    </location>
</feature>
<evidence type="ECO:0000259" key="10">
    <source>
        <dbReference type="PROSITE" id="PS50928"/>
    </source>
</evidence>
<dbReference type="NCBIfam" id="TIGR00969">
    <property type="entry name" value="3a0106s02"/>
    <property type="match status" value="1"/>
</dbReference>
<dbReference type="Gene3D" id="1.10.3720.10">
    <property type="entry name" value="MetI-like"/>
    <property type="match status" value="1"/>
</dbReference>
<comment type="function">
    <text evidence="8">Part of the ABC transporter complex CysAWTP (TC 3.A.1.6.1) involved in sulfate/thiosulfate import. Probably responsible for the translocation of the substrate across the membrane.</text>
</comment>
<organism evidence="11 12">
    <name type="scientific">Jannaschia seosinensis</name>
    <dbReference type="NCBI Taxonomy" id="313367"/>
    <lineage>
        <taxon>Bacteria</taxon>
        <taxon>Pseudomonadati</taxon>
        <taxon>Pseudomonadota</taxon>
        <taxon>Alphaproteobacteria</taxon>
        <taxon>Rhodobacterales</taxon>
        <taxon>Roseobacteraceae</taxon>
        <taxon>Jannaschia</taxon>
    </lineage>
</organism>
<evidence type="ECO:0000256" key="1">
    <source>
        <dbReference type="ARBA" id="ARBA00004651"/>
    </source>
</evidence>
<reference evidence="11 12" key="1">
    <citation type="submission" date="2015-09" db="EMBL/GenBank/DDBJ databases">
        <authorList>
            <person name="Jackson K.R."/>
            <person name="Lunt B.L."/>
            <person name="Fisher J.N.B."/>
            <person name="Gardner A.V."/>
            <person name="Bailey M.E."/>
            <person name="Deus L.M."/>
            <person name="Earl A.S."/>
            <person name="Gibby P.D."/>
            <person name="Hartmann K.A."/>
            <person name="Liu J.E."/>
            <person name="Manci A.M."/>
            <person name="Nielsen D.A."/>
            <person name="Solomon M.B."/>
            <person name="Breakwell D.P."/>
            <person name="Burnett S.H."/>
            <person name="Grose J.H."/>
        </authorList>
    </citation>
    <scope>NUCLEOTIDE SEQUENCE [LARGE SCALE GENOMIC DNA]</scope>
    <source>
        <strain evidence="11 12">CECT 7799</strain>
    </source>
</reference>
<gene>
    <name evidence="11" type="primary">cysW_4</name>
    <name evidence="11" type="ORF">JSE7799_03654</name>
</gene>
<comment type="subcellular location">
    <subcellularLocation>
        <location evidence="1">Cell membrane</location>
        <topology evidence="1">Multi-pass membrane protein</topology>
    </subcellularLocation>
</comment>
<protein>
    <submittedName>
        <fullName evidence="11">Sulfate transport system permease protein CysW</fullName>
    </submittedName>
</protein>
<evidence type="ECO:0000256" key="4">
    <source>
        <dbReference type="ARBA" id="ARBA00022692"/>
    </source>
</evidence>
<dbReference type="AlphaFoldDB" id="A0A0M7BGD4"/>
<feature type="transmembrane region" description="Helical" evidence="9">
    <location>
        <begin position="86"/>
        <end position="112"/>
    </location>
</feature>
<evidence type="ECO:0000313" key="11">
    <source>
        <dbReference type="EMBL" id="CUH40914.1"/>
    </source>
</evidence>
<dbReference type="PANTHER" id="PTHR30406">
    <property type="entry name" value="SULFATE TRANSPORT SYSTEM PERMEASE PROTEIN"/>
    <property type="match status" value="1"/>
</dbReference>
<dbReference type="InterPro" id="IPR005667">
    <property type="entry name" value="Sulph_transpt2"/>
</dbReference>
<evidence type="ECO:0000256" key="8">
    <source>
        <dbReference type="ARBA" id="ARBA00025323"/>
    </source>
</evidence>
<keyword evidence="3" id="KW-0813">Transport</keyword>
<dbReference type="GO" id="GO:0005886">
    <property type="term" value="C:plasma membrane"/>
    <property type="evidence" value="ECO:0007669"/>
    <property type="project" value="UniProtKB-SubCell"/>
</dbReference>
<dbReference type="InterPro" id="IPR011866">
    <property type="entry name" value="CysW_permease"/>
</dbReference>
<dbReference type="GO" id="GO:0015419">
    <property type="term" value="F:ABC-type sulfate transporter activity"/>
    <property type="evidence" value="ECO:0007669"/>
    <property type="project" value="InterPro"/>
</dbReference>
<keyword evidence="6" id="KW-0764">Sulfate transport</keyword>
<keyword evidence="12" id="KW-1185">Reference proteome</keyword>
<feature type="domain" description="ABC transmembrane type-1" evidence="10">
    <location>
        <begin position="50"/>
        <end position="257"/>
    </location>
</feature>
<dbReference type="STRING" id="313367.JSE7799_03654"/>
<dbReference type="PANTHER" id="PTHR30406:SF9">
    <property type="entry name" value="SULFATE TRANSPORT SYSTEM PERMEASE PROTEIN CYSW"/>
    <property type="match status" value="1"/>
</dbReference>
<keyword evidence="4 9" id="KW-0812">Transmembrane</keyword>
<dbReference type="Proteomes" id="UP000049455">
    <property type="component" value="Unassembled WGS sequence"/>
</dbReference>
<dbReference type="OrthoDB" id="9774448at2"/>
<dbReference type="InterPro" id="IPR035906">
    <property type="entry name" value="MetI-like_sf"/>
</dbReference>
<feature type="transmembrane region" description="Helical" evidence="9">
    <location>
        <begin position="124"/>
        <end position="146"/>
    </location>
</feature>
<evidence type="ECO:0000256" key="6">
    <source>
        <dbReference type="ARBA" id="ARBA00023032"/>
    </source>
</evidence>
<dbReference type="NCBIfam" id="TIGR02140">
    <property type="entry name" value="permease_CysW"/>
    <property type="match status" value="1"/>
</dbReference>
<dbReference type="CDD" id="cd06261">
    <property type="entry name" value="TM_PBP2"/>
    <property type="match status" value="1"/>
</dbReference>
<name>A0A0M7BGD4_9RHOB</name>
<evidence type="ECO:0000256" key="2">
    <source>
        <dbReference type="ARBA" id="ARBA00011779"/>
    </source>
</evidence>
<proteinExistence type="predicted"/>
<evidence type="ECO:0000256" key="7">
    <source>
        <dbReference type="ARBA" id="ARBA00023136"/>
    </source>
</evidence>
<evidence type="ECO:0000256" key="3">
    <source>
        <dbReference type="ARBA" id="ARBA00022448"/>
    </source>
</evidence>
<accession>A0A0M7BGD4</accession>
<dbReference type="InterPro" id="IPR000515">
    <property type="entry name" value="MetI-like"/>
</dbReference>
<evidence type="ECO:0000256" key="5">
    <source>
        <dbReference type="ARBA" id="ARBA00022989"/>
    </source>
</evidence>
<dbReference type="SUPFAM" id="SSF161098">
    <property type="entry name" value="MetI-like"/>
    <property type="match status" value="1"/>
</dbReference>
<sequence length="267" mass="28322">MNRPILIGLAVLLSLIVIILPVAAIFTRAFAEGVSVWAQAVTEPETLAAIRLTILTALIVLPVNIVFGLCAAWAIARFRFPGRRALLVVIEIPFAISPIVAGLCFLLIYGAYGPVGSALQPYGIQLMFNLTGIVLVSLFVTCPFVVREVLPVLSVAGEDEERAALTLGANGWQIFRLVTFPNITWALVYGAILATARAIGEFGAVSVVSGAIRGQTMTLPLQIELLYNDYNTTGAFAAATVLALLALLTLVLRALISITHPATGAKP</sequence>
<dbReference type="Pfam" id="PF00528">
    <property type="entry name" value="BPD_transp_1"/>
    <property type="match status" value="1"/>
</dbReference>
<evidence type="ECO:0000313" key="12">
    <source>
        <dbReference type="Proteomes" id="UP000049455"/>
    </source>
</evidence>
<dbReference type="PROSITE" id="PS50928">
    <property type="entry name" value="ABC_TM1"/>
    <property type="match status" value="1"/>
</dbReference>
<comment type="subunit">
    <text evidence="2">The complex is composed of two ATP-binding proteins (CysA), two transmembrane proteins (CysT and CysW) and a solute-binding protein (CysP).</text>
</comment>
<dbReference type="RefSeq" id="WP_055664904.1">
    <property type="nucleotide sequence ID" value="NZ_CYPR01000240.1"/>
</dbReference>
<dbReference type="EMBL" id="CYPR01000240">
    <property type="protein sequence ID" value="CUH40914.1"/>
    <property type="molecule type" value="Genomic_DNA"/>
</dbReference>
<keyword evidence="5 9" id="KW-1133">Transmembrane helix</keyword>
<feature type="transmembrane region" description="Helical" evidence="9">
    <location>
        <begin position="232"/>
        <end position="256"/>
    </location>
</feature>
<keyword evidence="7 9" id="KW-0472">Membrane</keyword>
<evidence type="ECO:0000256" key="9">
    <source>
        <dbReference type="SAM" id="Phobius"/>
    </source>
</evidence>